<comment type="caution">
    <text evidence="3">The sequence shown here is derived from an EMBL/GenBank/DDBJ whole genome shotgun (WGS) entry which is preliminary data.</text>
</comment>
<reference evidence="3 4" key="2">
    <citation type="submission" date="2020-03" db="EMBL/GenBank/DDBJ databases">
        <title>Roseomonas stagni sp. nov., isolated from pond water in Japan.</title>
        <authorList>
            <person name="Furuhata K."/>
            <person name="Miyamoto H."/>
            <person name="Goto K."/>
        </authorList>
    </citation>
    <scope>NUCLEOTIDE SEQUENCE [LARGE SCALE GENOMIC DNA]</scope>
    <source>
        <strain evidence="3 4">PeD5</strain>
    </source>
</reference>
<sequence>MSSRSGRRALLAALAPIALAACGDLPQPFRGRPGQVARQLRRPPGYRVAIPPSAQAMLTDGDSAAFARAMAEALVAQEVPAVAADPLPLDWQLIVGAERDGAVVTPRFALTNGDGVALGMLVGRPVPAREWADGNAQLFTRVATEAAPRLADLLSRIEAQARTGDERAAGSGAPVMRLLPVRGAPGDGNRSLTAKMKDSLAALGFQVQDQAEGADFAVSGEVTMTAVGRGLQRVEIVWTVSRRDGQDLGRVAQLNEVPAGTLNGLWGDVAFVVAEEAAGGVRDVVFNAGGIGERSAPPPTAAAPGPPAATPASTARPRRPARPAPG</sequence>
<evidence type="ECO:0000313" key="4">
    <source>
        <dbReference type="Proteomes" id="UP000475385"/>
    </source>
</evidence>
<evidence type="ECO:0000256" key="1">
    <source>
        <dbReference type="SAM" id="MobiDB-lite"/>
    </source>
</evidence>
<dbReference type="AlphaFoldDB" id="A0A6M1LPP3"/>
<dbReference type="RefSeq" id="WP_164696020.1">
    <property type="nucleotide sequence ID" value="NZ_JAAIKB010000008.1"/>
</dbReference>
<accession>A0A6M1LPP3</accession>
<protein>
    <recommendedName>
        <fullName evidence="5">DUF4410 domain-containing protein</fullName>
    </recommendedName>
</protein>
<dbReference type="EMBL" id="JAAIKB010000008">
    <property type="protein sequence ID" value="NGM22113.1"/>
    <property type="molecule type" value="Genomic_DNA"/>
</dbReference>
<feature type="region of interest" description="Disordered" evidence="1">
    <location>
        <begin position="289"/>
        <end position="326"/>
    </location>
</feature>
<gene>
    <name evidence="3" type="ORF">G3576_18990</name>
</gene>
<evidence type="ECO:0000256" key="2">
    <source>
        <dbReference type="SAM" id="SignalP"/>
    </source>
</evidence>
<feature type="compositionally biased region" description="Pro residues" evidence="1">
    <location>
        <begin position="296"/>
        <end position="309"/>
    </location>
</feature>
<reference evidence="3 4" key="1">
    <citation type="submission" date="2020-02" db="EMBL/GenBank/DDBJ databases">
        <authorList>
            <person name="Kim H.M."/>
            <person name="Jeon C.O."/>
        </authorList>
    </citation>
    <scope>NUCLEOTIDE SEQUENCE [LARGE SCALE GENOMIC DNA]</scope>
    <source>
        <strain evidence="3 4">PeD5</strain>
    </source>
</reference>
<dbReference type="PROSITE" id="PS51257">
    <property type="entry name" value="PROKAR_LIPOPROTEIN"/>
    <property type="match status" value="1"/>
</dbReference>
<proteinExistence type="predicted"/>
<evidence type="ECO:0008006" key="5">
    <source>
        <dbReference type="Google" id="ProtNLM"/>
    </source>
</evidence>
<evidence type="ECO:0000313" key="3">
    <source>
        <dbReference type="EMBL" id="NGM22113.1"/>
    </source>
</evidence>
<feature type="signal peptide" evidence="2">
    <location>
        <begin position="1"/>
        <end position="20"/>
    </location>
</feature>
<keyword evidence="2" id="KW-0732">Signal</keyword>
<feature type="compositionally biased region" description="Basic residues" evidence="1">
    <location>
        <begin position="316"/>
        <end position="326"/>
    </location>
</feature>
<dbReference type="Proteomes" id="UP000475385">
    <property type="component" value="Unassembled WGS sequence"/>
</dbReference>
<keyword evidence="4" id="KW-1185">Reference proteome</keyword>
<feature type="chain" id="PRO_5026946530" description="DUF4410 domain-containing protein" evidence="2">
    <location>
        <begin position="21"/>
        <end position="326"/>
    </location>
</feature>
<organism evidence="3 4">
    <name type="scientific">Falsiroseomonas algicola</name>
    <dbReference type="NCBI Taxonomy" id="2716930"/>
    <lineage>
        <taxon>Bacteria</taxon>
        <taxon>Pseudomonadati</taxon>
        <taxon>Pseudomonadota</taxon>
        <taxon>Alphaproteobacteria</taxon>
        <taxon>Acetobacterales</taxon>
        <taxon>Roseomonadaceae</taxon>
        <taxon>Falsiroseomonas</taxon>
    </lineage>
</organism>
<name>A0A6M1LPP3_9PROT</name>